<dbReference type="InterPro" id="IPR035093">
    <property type="entry name" value="RelE/ParE_toxin_dom_sf"/>
</dbReference>
<evidence type="ECO:0000313" key="3">
    <source>
        <dbReference type="Proteomes" id="UP000019483"/>
    </source>
</evidence>
<dbReference type="Gene3D" id="3.30.2310.20">
    <property type="entry name" value="RelE-like"/>
    <property type="match status" value="1"/>
</dbReference>
<dbReference type="InterPro" id="IPR007712">
    <property type="entry name" value="RelE/ParE_toxin"/>
</dbReference>
<protein>
    <submittedName>
        <fullName evidence="2">Cytotoxic translational repressor of toxin-antitoxin stability system</fullName>
    </submittedName>
</protein>
<dbReference type="EMBL" id="AZAJ01000001">
    <property type="protein sequence ID" value="ETA66760.1"/>
    <property type="molecule type" value="Genomic_DNA"/>
</dbReference>
<gene>
    <name evidence="2" type="ORF">MettiDRAFT_0160</name>
</gene>
<dbReference type="GeneID" id="96961735"/>
<dbReference type="RefSeq" id="WP_023843897.1">
    <property type="nucleotide sequence ID" value="NZ_AZAJ01000001.1"/>
</dbReference>
<name>W9DP04_METTI</name>
<dbReference type="PANTHER" id="PTHR38813">
    <property type="match status" value="1"/>
</dbReference>
<dbReference type="Pfam" id="PF05016">
    <property type="entry name" value="ParE_toxin"/>
    <property type="match status" value="1"/>
</dbReference>
<dbReference type="SUPFAM" id="SSF143011">
    <property type="entry name" value="RelE-like"/>
    <property type="match status" value="1"/>
</dbReference>
<organism evidence="2 3">
    <name type="scientific">Methanolobus tindarius DSM 2278</name>
    <dbReference type="NCBI Taxonomy" id="1090322"/>
    <lineage>
        <taxon>Archaea</taxon>
        <taxon>Methanobacteriati</taxon>
        <taxon>Methanobacteriota</taxon>
        <taxon>Stenosarchaea group</taxon>
        <taxon>Methanomicrobia</taxon>
        <taxon>Methanosarcinales</taxon>
        <taxon>Methanosarcinaceae</taxon>
        <taxon>Methanolobus</taxon>
    </lineage>
</organism>
<dbReference type="AlphaFoldDB" id="W9DP04"/>
<evidence type="ECO:0000256" key="1">
    <source>
        <dbReference type="ARBA" id="ARBA00022649"/>
    </source>
</evidence>
<sequence length="96" mass="11368">MTFEGVFTTAFKKDLKDVNKKHPRDVKAIVNSIENVILVNPFNADTKQLQCFEHYRHRIGKYRIVFDFTDENTIVFLAVDLRASIYAKLRRRFNKC</sequence>
<dbReference type="PANTHER" id="PTHR38813:SF1">
    <property type="entry name" value="TOXIN RELE1-RELATED"/>
    <property type="match status" value="1"/>
</dbReference>
<proteinExistence type="predicted"/>
<accession>W9DP04</accession>
<evidence type="ECO:0000313" key="2">
    <source>
        <dbReference type="EMBL" id="ETA66760.1"/>
    </source>
</evidence>
<dbReference type="OrthoDB" id="97626at2157"/>
<dbReference type="InterPro" id="IPR052747">
    <property type="entry name" value="TA_system_RelE_toxin"/>
</dbReference>
<dbReference type="Proteomes" id="UP000019483">
    <property type="component" value="Unassembled WGS sequence"/>
</dbReference>
<comment type="caution">
    <text evidence="2">The sequence shown here is derived from an EMBL/GenBank/DDBJ whole genome shotgun (WGS) entry which is preliminary data.</text>
</comment>
<keyword evidence="3" id="KW-1185">Reference proteome</keyword>
<keyword evidence="1" id="KW-1277">Toxin-antitoxin system</keyword>
<reference evidence="2 3" key="1">
    <citation type="submission" date="2013-08" db="EMBL/GenBank/DDBJ databases">
        <authorList>
            <consortium name="DOE Joint Genome Institute"/>
            <person name="Eisen J."/>
            <person name="Huntemann M."/>
            <person name="Han J."/>
            <person name="Chen A."/>
            <person name="Kyrpides N."/>
            <person name="Mavromatis K."/>
            <person name="Markowitz V."/>
            <person name="Palaniappan K."/>
            <person name="Ivanova N."/>
            <person name="Schaumberg A."/>
            <person name="Pati A."/>
            <person name="Liolios K."/>
            <person name="Nordberg H.P."/>
            <person name="Cantor M.N."/>
            <person name="Hua S.X."/>
            <person name="Woyke T."/>
        </authorList>
    </citation>
    <scope>NUCLEOTIDE SEQUENCE [LARGE SCALE GENOMIC DNA]</scope>
    <source>
        <strain evidence="2 3">DSM 2278</strain>
    </source>
</reference>